<dbReference type="RefSeq" id="WP_066771694.1">
    <property type="nucleotide sequence ID" value="NZ_CP013244.1"/>
</dbReference>
<dbReference type="CDD" id="cd02247">
    <property type="entry name" value="cupin_pirin_C"/>
    <property type="match status" value="1"/>
</dbReference>
<gene>
    <name evidence="6" type="ORF">ATE48_11600</name>
</gene>
<feature type="domain" description="Pirin C-terminal" evidence="5">
    <location>
        <begin position="181"/>
        <end position="279"/>
    </location>
</feature>
<dbReference type="InterPro" id="IPR012093">
    <property type="entry name" value="Pirin"/>
</dbReference>
<dbReference type="InterPro" id="IPR014710">
    <property type="entry name" value="RmlC-like_jellyroll"/>
</dbReference>
<evidence type="ECO:0000256" key="1">
    <source>
        <dbReference type="ARBA" id="ARBA00008416"/>
    </source>
</evidence>
<evidence type="ECO:0000313" key="6">
    <source>
        <dbReference type="EMBL" id="ANP46516.1"/>
    </source>
</evidence>
<dbReference type="InParanoid" id="A0A1B1AIX1"/>
<evidence type="ECO:0000259" key="4">
    <source>
        <dbReference type="Pfam" id="PF02678"/>
    </source>
</evidence>
<dbReference type="Proteomes" id="UP000092498">
    <property type="component" value="Chromosome"/>
</dbReference>
<evidence type="ECO:0000259" key="5">
    <source>
        <dbReference type="Pfam" id="PF05726"/>
    </source>
</evidence>
<organism evidence="6 7">
    <name type="scientific">Candidatus Viadribacter manganicus</name>
    <dbReference type="NCBI Taxonomy" id="1759059"/>
    <lineage>
        <taxon>Bacteria</taxon>
        <taxon>Pseudomonadati</taxon>
        <taxon>Pseudomonadota</taxon>
        <taxon>Alphaproteobacteria</taxon>
        <taxon>Hyphomonadales</taxon>
        <taxon>Hyphomonadaceae</taxon>
        <taxon>Candidatus Viadribacter</taxon>
    </lineage>
</organism>
<dbReference type="PANTHER" id="PTHR13903:SF8">
    <property type="entry name" value="PIRIN"/>
    <property type="match status" value="1"/>
</dbReference>
<dbReference type="CDD" id="cd02909">
    <property type="entry name" value="cupin_pirin_N"/>
    <property type="match status" value="1"/>
</dbReference>
<feature type="binding site" evidence="2">
    <location>
        <position position="62"/>
    </location>
    <ligand>
        <name>Fe cation</name>
        <dbReference type="ChEBI" id="CHEBI:24875"/>
    </ligand>
</feature>
<feature type="domain" description="Pirin N-terminal" evidence="4">
    <location>
        <begin position="23"/>
        <end position="128"/>
    </location>
</feature>
<dbReference type="PANTHER" id="PTHR13903">
    <property type="entry name" value="PIRIN-RELATED"/>
    <property type="match status" value="1"/>
</dbReference>
<dbReference type="KEGG" id="cbot:ATE48_11600"/>
<dbReference type="SUPFAM" id="SSF51182">
    <property type="entry name" value="RmlC-like cupins"/>
    <property type="match status" value="1"/>
</dbReference>
<dbReference type="STRING" id="1759059.ATE48_11600"/>
<evidence type="ECO:0000256" key="3">
    <source>
        <dbReference type="RuleBase" id="RU003457"/>
    </source>
</evidence>
<evidence type="ECO:0000256" key="2">
    <source>
        <dbReference type="PIRSR" id="PIRSR006232-1"/>
    </source>
</evidence>
<evidence type="ECO:0000313" key="7">
    <source>
        <dbReference type="Proteomes" id="UP000092498"/>
    </source>
</evidence>
<dbReference type="InterPro" id="IPR008778">
    <property type="entry name" value="Pirin_C_dom"/>
</dbReference>
<reference evidence="6 7" key="1">
    <citation type="submission" date="2015-11" db="EMBL/GenBank/DDBJ databases">
        <title>Whole-Genome Sequence of Candidatus Oderbacter manganicum from the National Park Lower Oder Valley, Germany.</title>
        <authorList>
            <person name="Braun B."/>
            <person name="Liere K."/>
            <person name="Szewzyk U."/>
        </authorList>
    </citation>
    <scope>NUCLEOTIDE SEQUENCE [LARGE SCALE GENOMIC DNA]</scope>
    <source>
        <strain evidence="6 7">OTSz_A_272</strain>
    </source>
</reference>
<dbReference type="AlphaFoldDB" id="A0A1B1AIX1"/>
<keyword evidence="7" id="KW-1185">Reference proteome</keyword>
<dbReference type="InterPro" id="IPR003829">
    <property type="entry name" value="Pirin_N_dom"/>
</dbReference>
<dbReference type="OrthoDB" id="9780903at2"/>
<dbReference type="GO" id="GO:0046872">
    <property type="term" value="F:metal ion binding"/>
    <property type="evidence" value="ECO:0007669"/>
    <property type="project" value="UniProtKB-KW"/>
</dbReference>
<sequence length="294" mass="32459">MSDDPSAVMITLEPKPRDLGGGFSVRRALPAIEKRMIGPFIFWDEFGPSHFGVGEGLDVRPHPHINLATVTYLFEGEIFHRDTLGSAQVIQPGDVNWMNAGRGIAHSERTRAELRAMGSPIAGIQSWVALPEAHEESEAFFKHHRVAELPVIEEGGKIVRVIAGSLYGKNSPVKTYSEMFYADAQLDAGASLPLGAEHEERGLYLTGGEIEVAGDQFERGRLLVFRPGDAITIKALTPARFMLLGGANLGPRHIWWNFVSSRKERIEQAKEDWKAGRFGTVPGDDKEFIPLPDH</sequence>
<proteinExistence type="inferred from homology"/>
<protein>
    <submittedName>
        <fullName evidence="6">Pirin</fullName>
    </submittedName>
</protein>
<dbReference type="InterPro" id="IPR011051">
    <property type="entry name" value="RmlC_Cupin_sf"/>
</dbReference>
<feature type="binding site" evidence="2">
    <location>
        <position position="64"/>
    </location>
    <ligand>
        <name>Fe cation</name>
        <dbReference type="ChEBI" id="CHEBI:24875"/>
    </ligand>
</feature>
<comment type="cofactor">
    <cofactor evidence="2">
        <name>Fe cation</name>
        <dbReference type="ChEBI" id="CHEBI:24875"/>
    </cofactor>
    <text evidence="2">Binds 1 Fe cation per subunit.</text>
</comment>
<keyword evidence="2" id="KW-0479">Metal-binding</keyword>
<dbReference type="Pfam" id="PF02678">
    <property type="entry name" value="Pirin"/>
    <property type="match status" value="1"/>
</dbReference>
<dbReference type="Pfam" id="PF05726">
    <property type="entry name" value="Pirin_C"/>
    <property type="match status" value="1"/>
</dbReference>
<name>A0A1B1AIX1_9PROT</name>
<dbReference type="PIRSF" id="PIRSF006232">
    <property type="entry name" value="Pirin"/>
    <property type="match status" value="1"/>
</dbReference>
<comment type="similarity">
    <text evidence="1 3">Belongs to the pirin family.</text>
</comment>
<dbReference type="Gene3D" id="2.60.120.10">
    <property type="entry name" value="Jelly Rolls"/>
    <property type="match status" value="2"/>
</dbReference>
<dbReference type="EMBL" id="CP013244">
    <property type="protein sequence ID" value="ANP46516.1"/>
    <property type="molecule type" value="Genomic_DNA"/>
</dbReference>
<feature type="binding site" evidence="2">
    <location>
        <position position="106"/>
    </location>
    <ligand>
        <name>Fe cation</name>
        <dbReference type="ChEBI" id="CHEBI:24875"/>
    </ligand>
</feature>
<accession>A0A1B1AIX1</accession>
<keyword evidence="2" id="KW-0408">Iron</keyword>
<feature type="binding site" evidence="2">
    <location>
        <position position="108"/>
    </location>
    <ligand>
        <name>Fe cation</name>
        <dbReference type="ChEBI" id="CHEBI:24875"/>
    </ligand>
</feature>